<proteinExistence type="predicted"/>
<evidence type="ECO:0000313" key="1">
    <source>
        <dbReference type="EMBL" id="GCC20311.1"/>
    </source>
</evidence>
<evidence type="ECO:0000313" key="2">
    <source>
        <dbReference type="Proteomes" id="UP000287033"/>
    </source>
</evidence>
<protein>
    <submittedName>
        <fullName evidence="1">Uncharacterized protein</fullName>
    </submittedName>
</protein>
<keyword evidence="2" id="KW-1185">Reference proteome</keyword>
<comment type="caution">
    <text evidence="1">The sequence shown here is derived from an EMBL/GenBank/DDBJ whole genome shotgun (WGS) entry which is preliminary data.</text>
</comment>
<accession>A0A401RQ30</accession>
<organism evidence="1 2">
    <name type="scientific">Chiloscyllium punctatum</name>
    <name type="common">Brownbanded bambooshark</name>
    <name type="synonym">Hemiscyllium punctatum</name>
    <dbReference type="NCBI Taxonomy" id="137246"/>
    <lineage>
        <taxon>Eukaryota</taxon>
        <taxon>Metazoa</taxon>
        <taxon>Chordata</taxon>
        <taxon>Craniata</taxon>
        <taxon>Vertebrata</taxon>
        <taxon>Chondrichthyes</taxon>
        <taxon>Elasmobranchii</taxon>
        <taxon>Galeomorphii</taxon>
        <taxon>Galeoidea</taxon>
        <taxon>Orectolobiformes</taxon>
        <taxon>Hemiscylliidae</taxon>
        <taxon>Chiloscyllium</taxon>
    </lineage>
</organism>
<sequence>MNWTLVPRPWAKNLCEISPEMTKHFVHHWHVANAARPLIGRTGLSISRDCYSVFAPVGRRAARPGQELVPGHCHTHGTEKGVPAMTVPAVMEDPIRVGEDKYIPK</sequence>
<reference evidence="1 2" key="1">
    <citation type="journal article" date="2018" name="Nat. Ecol. Evol.">
        <title>Shark genomes provide insights into elasmobranch evolution and the origin of vertebrates.</title>
        <authorList>
            <person name="Hara Y"/>
            <person name="Yamaguchi K"/>
            <person name="Onimaru K"/>
            <person name="Kadota M"/>
            <person name="Koyanagi M"/>
            <person name="Keeley SD"/>
            <person name="Tatsumi K"/>
            <person name="Tanaka K"/>
            <person name="Motone F"/>
            <person name="Kageyama Y"/>
            <person name="Nozu R"/>
            <person name="Adachi N"/>
            <person name="Nishimura O"/>
            <person name="Nakagawa R"/>
            <person name="Tanegashima C"/>
            <person name="Kiyatake I"/>
            <person name="Matsumoto R"/>
            <person name="Murakumo K"/>
            <person name="Nishida K"/>
            <person name="Terakita A"/>
            <person name="Kuratani S"/>
            <person name="Sato K"/>
            <person name="Hyodo S Kuraku.S."/>
        </authorList>
    </citation>
    <scope>NUCLEOTIDE SEQUENCE [LARGE SCALE GENOMIC DNA]</scope>
</reference>
<name>A0A401RQ30_CHIPU</name>
<dbReference type="AlphaFoldDB" id="A0A401RQ30"/>
<dbReference type="Proteomes" id="UP000287033">
    <property type="component" value="Unassembled WGS sequence"/>
</dbReference>
<gene>
    <name evidence="1" type="ORF">chiPu_0021342</name>
</gene>
<dbReference type="EMBL" id="BEZZ01003741">
    <property type="protein sequence ID" value="GCC20311.1"/>
    <property type="molecule type" value="Genomic_DNA"/>
</dbReference>